<sequence length="101" mass="11019">GRLLSPSHHHHHHAASSLLDAVATVAVAAVCHCFCGRHPRCSILLPRIRLQRNSPRSFALVFVESNLRPSHRADVTPAPILRPASIARNPGLKSDANRENS</sequence>
<dbReference type="AlphaFoldDB" id="A0AAW0ACA6"/>
<keyword evidence="2" id="KW-1185">Reference proteome</keyword>
<evidence type="ECO:0000313" key="2">
    <source>
        <dbReference type="Proteomes" id="UP001362999"/>
    </source>
</evidence>
<gene>
    <name evidence="1" type="ORF">R3P38DRAFT_3282361</name>
</gene>
<protein>
    <submittedName>
        <fullName evidence="1">Uncharacterized protein</fullName>
    </submittedName>
</protein>
<evidence type="ECO:0000313" key="1">
    <source>
        <dbReference type="EMBL" id="KAK7006871.1"/>
    </source>
</evidence>
<organism evidence="1 2">
    <name type="scientific">Favolaschia claudopus</name>
    <dbReference type="NCBI Taxonomy" id="2862362"/>
    <lineage>
        <taxon>Eukaryota</taxon>
        <taxon>Fungi</taxon>
        <taxon>Dikarya</taxon>
        <taxon>Basidiomycota</taxon>
        <taxon>Agaricomycotina</taxon>
        <taxon>Agaricomycetes</taxon>
        <taxon>Agaricomycetidae</taxon>
        <taxon>Agaricales</taxon>
        <taxon>Marasmiineae</taxon>
        <taxon>Mycenaceae</taxon>
        <taxon>Favolaschia</taxon>
    </lineage>
</organism>
<name>A0AAW0ACA6_9AGAR</name>
<dbReference type="EMBL" id="JAWWNJ010000074">
    <property type="protein sequence ID" value="KAK7006871.1"/>
    <property type="molecule type" value="Genomic_DNA"/>
</dbReference>
<feature type="non-terminal residue" evidence="1">
    <location>
        <position position="1"/>
    </location>
</feature>
<accession>A0AAW0ACA6</accession>
<reference evidence="1 2" key="1">
    <citation type="journal article" date="2024" name="J Genomics">
        <title>Draft genome sequencing and assembly of Favolaschia claudopus CIRM-BRFM 2984 isolated from oak limbs.</title>
        <authorList>
            <person name="Navarro D."/>
            <person name="Drula E."/>
            <person name="Chaduli D."/>
            <person name="Cazenave R."/>
            <person name="Ahrendt S."/>
            <person name="Wang J."/>
            <person name="Lipzen A."/>
            <person name="Daum C."/>
            <person name="Barry K."/>
            <person name="Grigoriev I.V."/>
            <person name="Favel A."/>
            <person name="Rosso M.N."/>
            <person name="Martin F."/>
        </authorList>
    </citation>
    <scope>NUCLEOTIDE SEQUENCE [LARGE SCALE GENOMIC DNA]</scope>
    <source>
        <strain evidence="1 2">CIRM-BRFM 2984</strain>
    </source>
</reference>
<proteinExistence type="predicted"/>
<comment type="caution">
    <text evidence="1">The sequence shown here is derived from an EMBL/GenBank/DDBJ whole genome shotgun (WGS) entry which is preliminary data.</text>
</comment>
<dbReference type="Proteomes" id="UP001362999">
    <property type="component" value="Unassembled WGS sequence"/>
</dbReference>